<accession>A0A1R4B869</accession>
<evidence type="ECO:0000313" key="3">
    <source>
        <dbReference type="Proteomes" id="UP000189475"/>
    </source>
</evidence>
<dbReference type="GO" id="GO:0006302">
    <property type="term" value="P:double-strand break repair"/>
    <property type="evidence" value="ECO:0007669"/>
    <property type="project" value="TreeGrafter"/>
</dbReference>
<organism evidence="2 3">
    <name type="scientific">Vibrio palustris</name>
    <dbReference type="NCBI Taxonomy" id="1918946"/>
    <lineage>
        <taxon>Bacteria</taxon>
        <taxon>Pseudomonadati</taxon>
        <taxon>Pseudomonadota</taxon>
        <taxon>Gammaproteobacteria</taxon>
        <taxon>Vibrionales</taxon>
        <taxon>Vibrionaceae</taxon>
        <taxon>Vibrio</taxon>
    </lineage>
</organism>
<dbReference type="Pfam" id="PF13175">
    <property type="entry name" value="AAA_15"/>
    <property type="match status" value="1"/>
</dbReference>
<protein>
    <submittedName>
        <fullName evidence="2">Chromosome partition protein Smc</fullName>
    </submittedName>
</protein>
<keyword evidence="3" id="KW-1185">Reference proteome</keyword>
<dbReference type="AlphaFoldDB" id="A0A1R4B869"/>
<dbReference type="InterPro" id="IPR027417">
    <property type="entry name" value="P-loop_NTPase"/>
</dbReference>
<dbReference type="OrthoDB" id="9815944at2"/>
<dbReference type="SUPFAM" id="SSF52540">
    <property type="entry name" value="P-loop containing nucleoside triphosphate hydrolases"/>
    <property type="match status" value="1"/>
</dbReference>
<reference evidence="2 3" key="1">
    <citation type="submission" date="2017-02" db="EMBL/GenBank/DDBJ databases">
        <authorList>
            <person name="Peterson S.W."/>
        </authorList>
    </citation>
    <scope>NUCLEOTIDE SEQUENCE [LARGE SCALE GENOMIC DNA]</scope>
    <source>
        <strain evidence="2 3">CECT 9027</strain>
    </source>
</reference>
<sequence>MNDYRLIYLRIDQYKNVQNKGIRFTLDYNIQIDQHCVTVTSSDFGSSDPVKNPLSGLDGFSAIVGPNGSGKSNVLEVLTHLVCLNEFPSDGNNASGFLIIERYNSGCDSDLVMITNNNDYTFKNGEISNNINFTEKKAIYYNPIDENHRPINIKIDGRNLYRIGGDPVHNKFKNSSTTNNVKQFASFKESIGNYDIFEQIFKNSHASYVLQYEEIKNKVSSYLSAMGIGGNAIRHKWFRELKTETIKILDDDKFSINYFYICYFFLFATKFIEREQINGTKLKYHKDDISLLFTILRFGINNDNIKNAQDKAQSFLEDLGLQSHYIEFHKYVGQTRHKLDLISDCFQETEVYGGCIIIPFNQAGKLDLLKHLVDGNELEELGTYEISGDNIFSSVCIDGLSSGEMNIINFIGNLEEKLDYFTNIQPIVIFDEVEHTFHPEWQRLLINTLIKVFENNRVQPQVVLATHSPFILSDILNKKTLSLGNHNDINVNTFAANIHDILKSQFILQRSIGEHAANIIKKIAVQLEDLDTNSCEEYNLETIKTIELVVDQVGDPLLKRELQSRLDRVKIHPRSIKGRILSLLDEGLDERQLLARIKSIDE</sequence>
<dbReference type="Gene3D" id="3.40.50.300">
    <property type="entry name" value="P-loop containing nucleotide triphosphate hydrolases"/>
    <property type="match status" value="2"/>
</dbReference>
<dbReference type="InterPro" id="IPR041685">
    <property type="entry name" value="AAA_GajA/Old/RecF-like"/>
</dbReference>
<evidence type="ECO:0000313" key="2">
    <source>
        <dbReference type="EMBL" id="SJL85117.1"/>
    </source>
</evidence>
<evidence type="ECO:0000259" key="1">
    <source>
        <dbReference type="Pfam" id="PF13175"/>
    </source>
</evidence>
<dbReference type="PANTHER" id="PTHR32182">
    <property type="entry name" value="DNA REPLICATION AND REPAIR PROTEIN RECF"/>
    <property type="match status" value="1"/>
</dbReference>
<dbReference type="GO" id="GO:0000731">
    <property type="term" value="P:DNA synthesis involved in DNA repair"/>
    <property type="evidence" value="ECO:0007669"/>
    <property type="project" value="TreeGrafter"/>
</dbReference>
<dbReference type="Proteomes" id="UP000189475">
    <property type="component" value="Unassembled WGS sequence"/>
</dbReference>
<dbReference type="EMBL" id="FUFT01000009">
    <property type="protein sequence ID" value="SJL85117.1"/>
    <property type="molecule type" value="Genomic_DNA"/>
</dbReference>
<name>A0A1R4B869_9VIBR</name>
<proteinExistence type="predicted"/>
<dbReference type="PANTHER" id="PTHR32182:SF23">
    <property type="entry name" value="ATP BINDING PROTEIN"/>
    <property type="match status" value="1"/>
</dbReference>
<gene>
    <name evidence="2" type="primary">smc</name>
    <name evidence="2" type="ORF">VPAL9027_03140</name>
</gene>
<dbReference type="RefSeq" id="WP_077315508.1">
    <property type="nucleotide sequence ID" value="NZ_AP024887.1"/>
</dbReference>
<dbReference type="STRING" id="1918946.VPAL9027_03140"/>
<feature type="domain" description="Endonuclease GajA/Old nuclease/RecF-like AAA" evidence="1">
    <location>
        <begin position="60"/>
        <end position="471"/>
    </location>
</feature>